<dbReference type="PANTHER" id="PTHR42801">
    <property type="entry name" value="THIOREDOXIN-DEPENDENT PEROXIDE REDUCTASE"/>
    <property type="match status" value="1"/>
</dbReference>
<dbReference type="Proteomes" id="UP000273898">
    <property type="component" value="Unassembled WGS sequence"/>
</dbReference>
<keyword evidence="6" id="KW-1015">Disulfide bond</keyword>
<reference evidence="13 15" key="1">
    <citation type="submission" date="2018-10" db="EMBL/GenBank/DDBJ databases">
        <title>Genomic Encyclopedia of Archaeal and Bacterial Type Strains, Phase II (KMG-II): from individual species to whole genera.</title>
        <authorList>
            <person name="Goeker M."/>
        </authorList>
    </citation>
    <scope>NUCLEOTIDE SEQUENCE [LARGE SCALE GENOMIC DNA]</scope>
    <source>
        <strain evidence="13 15">DSM 19624</strain>
    </source>
</reference>
<dbReference type="InterPro" id="IPR000866">
    <property type="entry name" value="AhpC/TSA"/>
</dbReference>
<evidence type="ECO:0000256" key="7">
    <source>
        <dbReference type="ARBA" id="ARBA00023284"/>
    </source>
</evidence>
<dbReference type="CDD" id="cd02970">
    <property type="entry name" value="PRX_like2"/>
    <property type="match status" value="1"/>
</dbReference>
<evidence type="ECO:0000313" key="14">
    <source>
        <dbReference type="EMBL" id="TFB31688.1"/>
    </source>
</evidence>
<evidence type="ECO:0000256" key="2">
    <source>
        <dbReference type="ARBA" id="ARBA00013017"/>
    </source>
</evidence>
<dbReference type="GO" id="GO:0034599">
    <property type="term" value="P:cellular response to oxidative stress"/>
    <property type="evidence" value="ECO:0007669"/>
    <property type="project" value="TreeGrafter"/>
</dbReference>
<comment type="function">
    <text evidence="1">Thiol-specific peroxidase that catalyzes the reduction of hydrogen peroxide and organic hydroperoxides to water and alcohols, respectively. Plays a role in cell protection against oxidative stress by detoxifying peroxides and as sensor of hydrogen peroxide-mediated signaling events.</text>
</comment>
<evidence type="ECO:0000256" key="5">
    <source>
        <dbReference type="ARBA" id="ARBA00023002"/>
    </source>
</evidence>
<evidence type="ECO:0000256" key="1">
    <source>
        <dbReference type="ARBA" id="ARBA00003330"/>
    </source>
</evidence>
<dbReference type="Proteomes" id="UP000297429">
    <property type="component" value="Unassembled WGS sequence"/>
</dbReference>
<keyword evidence="7" id="KW-0676">Redox-active center</keyword>
<dbReference type="EMBL" id="RCCK01000010">
    <property type="protein sequence ID" value="RLJ80421.1"/>
    <property type="molecule type" value="Genomic_DNA"/>
</dbReference>
<dbReference type="Gene3D" id="3.40.30.10">
    <property type="entry name" value="Glutaredoxin"/>
    <property type="match status" value="1"/>
</dbReference>
<evidence type="ECO:0000313" key="13">
    <source>
        <dbReference type="EMBL" id="RLJ80421.1"/>
    </source>
</evidence>
<dbReference type="GO" id="GO:0008379">
    <property type="term" value="F:thioredoxin peroxidase activity"/>
    <property type="evidence" value="ECO:0007669"/>
    <property type="project" value="TreeGrafter"/>
</dbReference>
<keyword evidence="5" id="KW-0560">Oxidoreductase</keyword>
<dbReference type="GO" id="GO:0005737">
    <property type="term" value="C:cytoplasm"/>
    <property type="evidence" value="ECO:0007669"/>
    <property type="project" value="TreeGrafter"/>
</dbReference>
<evidence type="ECO:0000256" key="8">
    <source>
        <dbReference type="ARBA" id="ARBA00032824"/>
    </source>
</evidence>
<dbReference type="InterPro" id="IPR050924">
    <property type="entry name" value="Peroxiredoxin_BCP/PrxQ"/>
</dbReference>
<keyword evidence="3" id="KW-0575">Peroxidase</keyword>
<evidence type="ECO:0000256" key="10">
    <source>
        <dbReference type="ARBA" id="ARBA00042639"/>
    </source>
</evidence>
<dbReference type="InterPro" id="IPR036249">
    <property type="entry name" value="Thioredoxin-like_sf"/>
</dbReference>
<gene>
    <name evidence="13" type="ORF">BCL90_1186</name>
    <name evidence="14" type="ORF">E3V97_13980</name>
</gene>
<dbReference type="EMBL" id="SOPX01000002">
    <property type="protein sequence ID" value="TFB31688.1"/>
    <property type="molecule type" value="Genomic_DNA"/>
</dbReference>
<dbReference type="EC" id="1.11.1.24" evidence="2"/>
<evidence type="ECO:0000256" key="4">
    <source>
        <dbReference type="ARBA" id="ARBA00022862"/>
    </source>
</evidence>
<keyword evidence="4" id="KW-0049">Antioxidant</keyword>
<evidence type="ECO:0000256" key="11">
    <source>
        <dbReference type="ARBA" id="ARBA00049091"/>
    </source>
</evidence>
<evidence type="ECO:0000256" key="6">
    <source>
        <dbReference type="ARBA" id="ARBA00023157"/>
    </source>
</evidence>
<sequence length="207" mass="23550">MLLVRLREKKHKNKMKRIILFTALAVVLSLQTKAQKGLKEGDKAPMFSGMDQNGKIVSLKSVLKAHRSVVLFFYRGQWCPYCNKHIKELQDSLSLLSGKDAYVIGVTPETKENIDKTIKKTSAGFSILQDKDDAIMKAYNVNFMMDEATFTKYKGYGINLEDNNGNTRHTLPVPATYIIDRSGKIKYVHFDPNYQKRASVKLLLSKL</sequence>
<reference evidence="14 16" key="2">
    <citation type="submission" date="2019-03" db="EMBL/GenBank/DDBJ databases">
        <authorList>
            <person name="He R.-H."/>
        </authorList>
    </citation>
    <scope>NUCLEOTIDE SEQUENCE [LARGE SCALE GENOMIC DNA]</scope>
    <source>
        <strain evidence="14 16">DSM 19624</strain>
    </source>
</reference>
<comment type="caution">
    <text evidence="13">The sequence shown here is derived from an EMBL/GenBank/DDBJ whole genome shotgun (WGS) entry which is preliminary data.</text>
</comment>
<evidence type="ECO:0000313" key="16">
    <source>
        <dbReference type="Proteomes" id="UP000297429"/>
    </source>
</evidence>
<accession>A0A497YBZ7</accession>
<dbReference type="AlphaFoldDB" id="A0A497YBZ7"/>
<evidence type="ECO:0000256" key="9">
    <source>
        <dbReference type="ARBA" id="ARBA00038489"/>
    </source>
</evidence>
<dbReference type="SUPFAM" id="SSF52833">
    <property type="entry name" value="Thioredoxin-like"/>
    <property type="match status" value="1"/>
</dbReference>
<feature type="domain" description="Thioredoxin" evidence="12">
    <location>
        <begin position="38"/>
        <end position="207"/>
    </location>
</feature>
<evidence type="ECO:0000259" key="12">
    <source>
        <dbReference type="PROSITE" id="PS51352"/>
    </source>
</evidence>
<evidence type="ECO:0000313" key="15">
    <source>
        <dbReference type="Proteomes" id="UP000273898"/>
    </source>
</evidence>
<keyword evidence="16" id="KW-1185">Reference proteome</keyword>
<dbReference type="OrthoDB" id="9809746at2"/>
<dbReference type="PANTHER" id="PTHR42801:SF7">
    <property type="entry name" value="SLL1159 PROTEIN"/>
    <property type="match status" value="1"/>
</dbReference>
<proteinExistence type="inferred from homology"/>
<dbReference type="PROSITE" id="PS51352">
    <property type="entry name" value="THIOREDOXIN_2"/>
    <property type="match status" value="1"/>
</dbReference>
<name>A0A497YBZ7_9SPHI</name>
<protein>
    <recommendedName>
        <fullName evidence="2">thioredoxin-dependent peroxiredoxin</fullName>
        <ecNumber evidence="2">1.11.1.24</ecNumber>
    </recommendedName>
    <alternativeName>
        <fullName evidence="8">Thioredoxin peroxidase</fullName>
    </alternativeName>
    <alternativeName>
        <fullName evidence="10">Thioredoxin-dependent peroxiredoxin Bcp</fullName>
    </alternativeName>
</protein>
<dbReference type="GO" id="GO:0045454">
    <property type="term" value="P:cell redox homeostasis"/>
    <property type="evidence" value="ECO:0007669"/>
    <property type="project" value="TreeGrafter"/>
</dbReference>
<dbReference type="Pfam" id="PF00578">
    <property type="entry name" value="AhpC-TSA"/>
    <property type="match status" value="1"/>
</dbReference>
<organism evidence="13 15">
    <name type="scientific">Pedobacter alluvionis</name>
    <dbReference type="NCBI Taxonomy" id="475253"/>
    <lineage>
        <taxon>Bacteria</taxon>
        <taxon>Pseudomonadati</taxon>
        <taxon>Bacteroidota</taxon>
        <taxon>Sphingobacteriia</taxon>
        <taxon>Sphingobacteriales</taxon>
        <taxon>Sphingobacteriaceae</taxon>
        <taxon>Pedobacter</taxon>
    </lineage>
</organism>
<dbReference type="InterPro" id="IPR013766">
    <property type="entry name" value="Thioredoxin_domain"/>
</dbReference>
<comment type="catalytic activity">
    <reaction evidence="11">
        <text>a hydroperoxide + [thioredoxin]-dithiol = an alcohol + [thioredoxin]-disulfide + H2O</text>
        <dbReference type="Rhea" id="RHEA:62620"/>
        <dbReference type="Rhea" id="RHEA-COMP:10698"/>
        <dbReference type="Rhea" id="RHEA-COMP:10700"/>
        <dbReference type="ChEBI" id="CHEBI:15377"/>
        <dbReference type="ChEBI" id="CHEBI:29950"/>
        <dbReference type="ChEBI" id="CHEBI:30879"/>
        <dbReference type="ChEBI" id="CHEBI:35924"/>
        <dbReference type="ChEBI" id="CHEBI:50058"/>
        <dbReference type="EC" id="1.11.1.24"/>
    </reaction>
</comment>
<comment type="similarity">
    <text evidence="9">Belongs to the peroxiredoxin family. BCP/PrxQ subfamily.</text>
</comment>
<evidence type="ECO:0000256" key="3">
    <source>
        <dbReference type="ARBA" id="ARBA00022559"/>
    </source>
</evidence>